<feature type="region of interest" description="Disordered" evidence="4">
    <location>
        <begin position="127"/>
        <end position="158"/>
    </location>
</feature>
<dbReference type="OMA" id="NGPTHEY"/>
<gene>
    <name evidence="5" type="primary">BnaA08g29000D</name>
    <name evidence="5" type="ORF">GSBRNA2T00089803001</name>
</gene>
<comment type="similarity">
    <text evidence="3">Belongs to the GRAS family.</text>
</comment>
<feature type="region of interest" description="Disordered" evidence="4">
    <location>
        <begin position="340"/>
        <end position="363"/>
    </location>
</feature>
<dbReference type="GO" id="GO:0005634">
    <property type="term" value="C:nucleus"/>
    <property type="evidence" value="ECO:0000318"/>
    <property type="project" value="GO_Central"/>
</dbReference>
<dbReference type="PANTHER" id="PTHR31636">
    <property type="entry name" value="OSJNBA0084A10.13 PROTEIN-RELATED"/>
    <property type="match status" value="1"/>
</dbReference>
<feature type="compositionally biased region" description="Low complexity" evidence="4">
    <location>
        <begin position="349"/>
        <end position="360"/>
    </location>
</feature>
<feature type="short sequence motif" description="VHIID" evidence="3">
    <location>
        <begin position="448"/>
        <end position="452"/>
    </location>
</feature>
<name>A0A078FR76_BRANA</name>
<keyword evidence="6" id="KW-1185">Reference proteome</keyword>
<dbReference type="AlphaFoldDB" id="A0A078FR76"/>
<evidence type="ECO:0000256" key="1">
    <source>
        <dbReference type="ARBA" id="ARBA00023015"/>
    </source>
</evidence>
<protein>
    <submittedName>
        <fullName evidence="5">BnaA08g29000D protein</fullName>
    </submittedName>
</protein>
<dbReference type="GO" id="GO:0006355">
    <property type="term" value="P:regulation of DNA-templated transcription"/>
    <property type="evidence" value="ECO:0000318"/>
    <property type="project" value="GO_Central"/>
</dbReference>
<dbReference type="Proteomes" id="UP000028999">
    <property type="component" value="Unassembled WGS sequence"/>
</dbReference>
<feature type="region of interest" description="SAW" evidence="3">
    <location>
        <begin position="636"/>
        <end position="711"/>
    </location>
</feature>
<comment type="caution">
    <text evidence="3">Lacks conserved residue(s) required for the propagation of feature annotation.</text>
</comment>
<evidence type="ECO:0000256" key="4">
    <source>
        <dbReference type="SAM" id="MobiDB-lite"/>
    </source>
</evidence>
<reference evidence="5 6" key="1">
    <citation type="journal article" date="2014" name="Science">
        <title>Plant genetics. Early allopolyploid evolution in the post-Neolithic Brassica napus oilseed genome.</title>
        <authorList>
            <person name="Chalhoub B."/>
            <person name="Denoeud F."/>
            <person name="Liu S."/>
            <person name="Parkin I.A."/>
            <person name="Tang H."/>
            <person name="Wang X."/>
            <person name="Chiquet J."/>
            <person name="Belcram H."/>
            <person name="Tong C."/>
            <person name="Samans B."/>
            <person name="Correa M."/>
            <person name="Da Silva C."/>
            <person name="Just J."/>
            <person name="Falentin C."/>
            <person name="Koh C.S."/>
            <person name="Le Clainche I."/>
            <person name="Bernard M."/>
            <person name="Bento P."/>
            <person name="Noel B."/>
            <person name="Labadie K."/>
            <person name="Alberti A."/>
            <person name="Charles M."/>
            <person name="Arnaud D."/>
            <person name="Guo H."/>
            <person name="Daviaud C."/>
            <person name="Alamery S."/>
            <person name="Jabbari K."/>
            <person name="Zhao M."/>
            <person name="Edger P.P."/>
            <person name="Chelaifa H."/>
            <person name="Tack D."/>
            <person name="Lassalle G."/>
            <person name="Mestiri I."/>
            <person name="Schnel N."/>
            <person name="Le Paslier M.C."/>
            <person name="Fan G."/>
            <person name="Renault V."/>
            <person name="Bayer P.E."/>
            <person name="Golicz A.A."/>
            <person name="Manoli S."/>
            <person name="Lee T.H."/>
            <person name="Thi V.H."/>
            <person name="Chalabi S."/>
            <person name="Hu Q."/>
            <person name="Fan C."/>
            <person name="Tollenaere R."/>
            <person name="Lu Y."/>
            <person name="Battail C."/>
            <person name="Shen J."/>
            <person name="Sidebottom C.H."/>
            <person name="Wang X."/>
            <person name="Canaguier A."/>
            <person name="Chauveau A."/>
            <person name="Berard A."/>
            <person name="Deniot G."/>
            <person name="Guan M."/>
            <person name="Liu Z."/>
            <person name="Sun F."/>
            <person name="Lim Y.P."/>
            <person name="Lyons E."/>
            <person name="Town C.D."/>
            <person name="Bancroft I."/>
            <person name="Wang X."/>
            <person name="Meng J."/>
            <person name="Ma J."/>
            <person name="Pires J.C."/>
            <person name="King G.J."/>
            <person name="Brunel D."/>
            <person name="Delourme R."/>
            <person name="Renard M."/>
            <person name="Aury J.M."/>
            <person name="Adams K.L."/>
            <person name="Batley J."/>
            <person name="Snowdon R.J."/>
            <person name="Tost J."/>
            <person name="Edwards D."/>
            <person name="Zhou Y."/>
            <person name="Hua W."/>
            <person name="Sharpe A.G."/>
            <person name="Paterson A.H."/>
            <person name="Guan C."/>
            <person name="Wincker P."/>
        </authorList>
    </citation>
    <scope>NUCLEOTIDE SEQUENCE [LARGE SCALE GENOMIC DNA]</scope>
    <source>
        <strain evidence="6">cv. Darmor-bzh</strain>
    </source>
</reference>
<feature type="region of interest" description="Disordered" evidence="4">
    <location>
        <begin position="46"/>
        <end position="78"/>
    </location>
</feature>
<dbReference type="Pfam" id="PF03514">
    <property type="entry name" value="GRAS"/>
    <property type="match status" value="1"/>
</dbReference>
<dbReference type="STRING" id="3708.A0A078FR76"/>
<keyword evidence="1" id="KW-0805">Transcription regulation</keyword>
<feature type="region of interest" description="Disordered" evidence="4">
    <location>
        <begin position="259"/>
        <end position="304"/>
    </location>
</feature>
<feature type="region of interest" description="Leucine repeat II (LRII)" evidence="3">
    <location>
        <begin position="498"/>
        <end position="530"/>
    </location>
</feature>
<evidence type="ECO:0000313" key="6">
    <source>
        <dbReference type="Proteomes" id="UP000028999"/>
    </source>
</evidence>
<feature type="region of interest" description="Leucine repeat I (LRI)" evidence="3">
    <location>
        <begin position="367"/>
        <end position="427"/>
    </location>
</feature>
<evidence type="ECO:0000256" key="2">
    <source>
        <dbReference type="ARBA" id="ARBA00023163"/>
    </source>
</evidence>
<dbReference type="PROSITE" id="PS50985">
    <property type="entry name" value="GRAS"/>
    <property type="match status" value="1"/>
</dbReference>
<keyword evidence="2" id="KW-0804">Transcription</keyword>
<accession>A0A078FR76</accession>
<organism evidence="5 6">
    <name type="scientific">Brassica napus</name>
    <name type="common">Rape</name>
    <dbReference type="NCBI Taxonomy" id="3708"/>
    <lineage>
        <taxon>Eukaryota</taxon>
        <taxon>Viridiplantae</taxon>
        <taxon>Streptophyta</taxon>
        <taxon>Embryophyta</taxon>
        <taxon>Tracheophyta</taxon>
        <taxon>Spermatophyta</taxon>
        <taxon>Magnoliopsida</taxon>
        <taxon>eudicotyledons</taxon>
        <taxon>Gunneridae</taxon>
        <taxon>Pentapetalae</taxon>
        <taxon>rosids</taxon>
        <taxon>malvids</taxon>
        <taxon>Brassicales</taxon>
        <taxon>Brassicaceae</taxon>
        <taxon>Brassiceae</taxon>
        <taxon>Brassica</taxon>
    </lineage>
</organism>
<dbReference type="PaxDb" id="3708-A0A078FR76"/>
<dbReference type="InterPro" id="IPR005202">
    <property type="entry name" value="TF_GRAS"/>
</dbReference>
<evidence type="ECO:0000313" key="5">
    <source>
        <dbReference type="EMBL" id="CDY15616.1"/>
    </source>
</evidence>
<proteinExistence type="inferred from homology"/>
<dbReference type="GO" id="GO:0003700">
    <property type="term" value="F:DNA-binding transcription factor activity"/>
    <property type="evidence" value="ECO:0000318"/>
    <property type="project" value="GO_Central"/>
</dbReference>
<dbReference type="Gramene" id="CDY15616">
    <property type="protein sequence ID" value="CDY15616"/>
    <property type="gene ID" value="GSBRNA2T00089803001"/>
</dbReference>
<dbReference type="SMR" id="A0A078FR76"/>
<sequence length="715" mass="80182">MGSYSGGSLDGFDFTSEFDNLPASNQTVDSSDGFYLDDPLLNFVSFDHSSAPPPETYPQKNVAAASGDRLASPSDDSEFSDSVLKYISQVLMEEDMEEKPCMFHDALALQAAEKSLYEALGEQYPSSVEHGASYPEKLAEDSPDGSFPSGGGFSDYASTTTSSDSHWSLDGLENNNRPSWLQTPFPSNFVFQSTSRSTSVNSGGNTASFGSSMFKDNELAMQFKRGVDEASKFLPKSSQLFIDVDSYVPKNSRFDENTSEVFVKTEKKDDADPPPPSSNRLTRKKKSHWRDEDEDLAEERSNKQSAVYVEETELSEMFDKILLCGGTGQPVCITDQKFPTEAKTRGKKSTATTTNSNSSKGSKKETADLRTLLVLCAQAVSVDDRRTANEMLRQIREHSSPLGNGSERLAHYFANSLEARLAGTGTQIYTALSSKKTIMRLTANADTIHIVDFGISYGFQWPALIHRLSFRPGGPPKLRITGIELPQRGFRPAEGVHETGHRLARYCQRYKVPFEYNAIAQKWETIRVEDLKIEQGEFVVVNSLFRFKNLLDETVVVNSPRDAVLKLIRKANPSVFIQAVLSGSYNAPFFVTRFREALFHYSALFDMCDSKLAREDEMRLMFEKEFYGREIMNVVACEGTERVERPESYKQWQARVIRAGFKQLPLEKELMQNLKLKIENGYDKNFDIDQNGNWLLQGWKGRIVYASSVWVPSSS</sequence>
<dbReference type="EMBL" id="LK032055">
    <property type="protein sequence ID" value="CDY15616.1"/>
    <property type="molecule type" value="Genomic_DNA"/>
</dbReference>
<evidence type="ECO:0000256" key="3">
    <source>
        <dbReference type="PROSITE-ProRule" id="PRU01191"/>
    </source>
</evidence>
<dbReference type="GO" id="GO:0043565">
    <property type="term" value="F:sequence-specific DNA binding"/>
    <property type="evidence" value="ECO:0000318"/>
    <property type="project" value="GO_Central"/>
</dbReference>